<dbReference type="AlphaFoldDB" id="A0A917AV06"/>
<feature type="compositionally biased region" description="Gly residues" evidence="1">
    <location>
        <begin position="45"/>
        <end position="55"/>
    </location>
</feature>
<reference evidence="2" key="1">
    <citation type="journal article" date="2014" name="Int. J. Syst. Evol. Microbiol.">
        <title>Complete genome sequence of Corynebacterium casei LMG S-19264T (=DSM 44701T), isolated from a smear-ripened cheese.</title>
        <authorList>
            <consortium name="US DOE Joint Genome Institute (JGI-PGF)"/>
            <person name="Walter F."/>
            <person name="Albersmeier A."/>
            <person name="Kalinowski J."/>
            <person name="Ruckert C."/>
        </authorList>
    </citation>
    <scope>NUCLEOTIDE SEQUENCE</scope>
    <source>
        <strain evidence="2">CGMCC 1.15388</strain>
    </source>
</reference>
<evidence type="ECO:0000313" key="2">
    <source>
        <dbReference type="EMBL" id="GGE76627.1"/>
    </source>
</evidence>
<gene>
    <name evidence="2" type="ORF">GCM10011401_25000</name>
</gene>
<organism evidence="2 3">
    <name type="scientific">Nesterenkonia cremea</name>
    <dbReference type="NCBI Taxonomy" id="1882340"/>
    <lineage>
        <taxon>Bacteria</taxon>
        <taxon>Bacillati</taxon>
        <taxon>Actinomycetota</taxon>
        <taxon>Actinomycetes</taxon>
        <taxon>Micrococcales</taxon>
        <taxon>Micrococcaceae</taxon>
        <taxon>Nesterenkonia</taxon>
    </lineage>
</organism>
<dbReference type="Proteomes" id="UP000633136">
    <property type="component" value="Unassembled WGS sequence"/>
</dbReference>
<keyword evidence="3" id="KW-1185">Reference proteome</keyword>
<evidence type="ECO:0000313" key="3">
    <source>
        <dbReference type="Proteomes" id="UP000633136"/>
    </source>
</evidence>
<dbReference type="EMBL" id="BMIS01000014">
    <property type="protein sequence ID" value="GGE76627.1"/>
    <property type="molecule type" value="Genomic_DNA"/>
</dbReference>
<accession>A0A917AV06</accession>
<comment type="caution">
    <text evidence="2">The sequence shown here is derived from an EMBL/GenBank/DDBJ whole genome shotgun (WGS) entry which is preliminary data.</text>
</comment>
<protein>
    <submittedName>
        <fullName evidence="2">Uncharacterized protein</fullName>
    </submittedName>
</protein>
<name>A0A917AV06_9MICC</name>
<proteinExistence type="predicted"/>
<sequence>MENGLAGEDGGGEPDAAQPHSGESGAQRDAHGQGQHDDQGMRGVVAGGRMGGCGESDGESAGEEAAQKTRGPTDVTALRHVTVLRSLMALRAGRRLHGITSCHVRILLLFYKL</sequence>
<reference evidence="2" key="2">
    <citation type="submission" date="2020-09" db="EMBL/GenBank/DDBJ databases">
        <authorList>
            <person name="Sun Q."/>
            <person name="Zhou Y."/>
        </authorList>
    </citation>
    <scope>NUCLEOTIDE SEQUENCE</scope>
    <source>
        <strain evidence="2">CGMCC 1.15388</strain>
    </source>
</reference>
<feature type="region of interest" description="Disordered" evidence="1">
    <location>
        <begin position="1"/>
        <end position="73"/>
    </location>
</feature>
<evidence type="ECO:0000256" key="1">
    <source>
        <dbReference type="SAM" id="MobiDB-lite"/>
    </source>
</evidence>
<feature type="compositionally biased region" description="Basic and acidic residues" evidence="1">
    <location>
        <begin position="26"/>
        <end position="40"/>
    </location>
</feature>